<organism evidence="9 10">
    <name type="scientific">Mycobacterium parmense</name>
    <dbReference type="NCBI Taxonomy" id="185642"/>
    <lineage>
        <taxon>Bacteria</taxon>
        <taxon>Bacillati</taxon>
        <taxon>Actinomycetota</taxon>
        <taxon>Actinomycetes</taxon>
        <taxon>Mycobacteriales</taxon>
        <taxon>Mycobacteriaceae</taxon>
        <taxon>Mycobacterium</taxon>
        <taxon>Mycobacterium simiae complex</taxon>
    </lineage>
</organism>
<comment type="subcellular location">
    <subcellularLocation>
        <location evidence="1">Cell membrane</location>
        <topology evidence="1">Multi-pass membrane protein</topology>
    </subcellularLocation>
</comment>
<feature type="transmembrane region" description="Helical" evidence="7">
    <location>
        <begin position="766"/>
        <end position="784"/>
    </location>
</feature>
<keyword evidence="6 7" id="KW-0472">Membrane</keyword>
<feature type="transmembrane region" description="Helical" evidence="7">
    <location>
        <begin position="253"/>
        <end position="276"/>
    </location>
</feature>
<feature type="transmembrane region" description="Helical" evidence="7">
    <location>
        <begin position="23"/>
        <end position="42"/>
    </location>
</feature>
<feature type="transmembrane region" description="Helical" evidence="7">
    <location>
        <begin position="379"/>
        <end position="401"/>
    </location>
</feature>
<dbReference type="Gene3D" id="1.20.1640.10">
    <property type="entry name" value="Multidrug efflux transporter AcrB transmembrane domain"/>
    <property type="match status" value="2"/>
</dbReference>
<reference evidence="9 10" key="1">
    <citation type="journal article" date="2019" name="Emerg. Microbes Infect.">
        <title>Comprehensive subspecies identification of 175 nontuberculous mycobacteria species based on 7547 genomic profiles.</title>
        <authorList>
            <person name="Matsumoto Y."/>
            <person name="Kinjo T."/>
            <person name="Motooka D."/>
            <person name="Nabeya D."/>
            <person name="Jung N."/>
            <person name="Uechi K."/>
            <person name="Horii T."/>
            <person name="Iida T."/>
            <person name="Fujita J."/>
            <person name="Nakamura S."/>
        </authorList>
    </citation>
    <scope>NUCLEOTIDE SEQUENCE [LARGE SCALE GENOMIC DNA]</scope>
    <source>
        <strain evidence="9 10">JCM 14742</strain>
    </source>
</reference>
<evidence type="ECO:0000256" key="3">
    <source>
        <dbReference type="ARBA" id="ARBA00022475"/>
    </source>
</evidence>
<accession>A0A7I7YW48</accession>
<dbReference type="InterPro" id="IPR004869">
    <property type="entry name" value="MMPL_dom"/>
</dbReference>
<feature type="domain" description="Membrane transport protein MMPL" evidence="8">
    <location>
        <begin position="603"/>
        <end position="938"/>
    </location>
</feature>
<evidence type="ECO:0000259" key="8">
    <source>
        <dbReference type="Pfam" id="PF03176"/>
    </source>
</evidence>
<dbReference type="FunFam" id="1.20.1640.10:FF:000020">
    <property type="entry name" value="Transmembrane transport protein MmpL10"/>
    <property type="match status" value="1"/>
</dbReference>
<feature type="domain" description="Membrane transport protein MMPL" evidence="8">
    <location>
        <begin position="55"/>
        <end position="383"/>
    </location>
</feature>
<feature type="transmembrane region" description="Helical" evidence="7">
    <location>
        <begin position="900"/>
        <end position="928"/>
    </location>
</feature>
<evidence type="ECO:0000256" key="2">
    <source>
        <dbReference type="ARBA" id="ARBA00010157"/>
    </source>
</evidence>
<name>A0A7I7YW48_9MYCO</name>
<sequence>MNTRTTVTAHATRPFIARMIRRFAVPIILFWLGVVVVFSAFVPSLEKVGEQRSVSLSPSDAPSFQAMKRIGRVFKEGDTDSSAMIVLESDKPLGDDAHKYYDTLVRKLRADKHVLSVQDFWGDPLTASGAQSNDGKATSVQVNLAGNQGELLANESVEAVRKIVDSTPAPPGLKTYVTGASAMAADLHHSGDKSLITITLTTIAVIFTTMLLVYRSIVTVVILLATVFVELSVARGVVALLGANDIVGLSTFAVNLLTSLAIAAGTDYGIFLFGRYQEARQAGEDRETAFYTTYRGVAHVVLGSGLTIAGATFCLHFARMPYFQTLGIPCSVGLLVAVLVALTLGPAILTVGGRFGLFDPRRRLSTRGWRRVGTAVVRWPLPILAVTCAIALIGLLALPGYTPNYNDRSYLPDFIPSNQGFAAADRHFSQARMKPEILMIESDHDMRNPADFLVLDRLAKGIFRVPGISRVQAITRPDGTTMDHTSIPFQMSMQNAGQLQNMKYQRDRMNDMLTQAEEMSKTIATMQRMYALMSRLVGITHKMVGDTEEMQQITNELRDQIANFDDFFRPVRSYFYWEKHCFDIPICYSFRSIFDALDGVDEISDKLETLVGDIKQLDTLMPQMIAQFPPMIETMVNMRTMMLTMHSTMSGIFDEMDQMSDNATAMGHAFDQAKNDDSFYLPPEVFKNADFKRAMKNFLSPDGHAARFMILHRGDPASAQGIKSIDAIRTAAEESLKGTPLEDAKIYLGGTAAVFKDLSEGADYDLIIAGVSSLTLIFIIMLLITRAFVAAAVIVGTVALSLGASFGLSVLVWQYILGIQLHWLVLVMSVIVLLAVGSDYNLLLVSRFKEEIHAGLKTGIIRSMGGTGKVVTSAGLVFAFTMGSMVVSDVRVIGQIGTTIGLGLLFDTLIVRSFMTPSIAALLGRWFWWPMRVRSRPLRVPAKPVGPQPHDESFAYSD</sequence>
<evidence type="ECO:0000256" key="5">
    <source>
        <dbReference type="ARBA" id="ARBA00022989"/>
    </source>
</evidence>
<feature type="transmembrane region" description="Helical" evidence="7">
    <location>
        <begin position="332"/>
        <end position="358"/>
    </location>
</feature>
<dbReference type="PANTHER" id="PTHR33406:SF6">
    <property type="entry name" value="MEMBRANE PROTEIN YDGH-RELATED"/>
    <property type="match status" value="1"/>
</dbReference>
<keyword evidence="3" id="KW-1003">Cell membrane</keyword>
<evidence type="ECO:0000256" key="1">
    <source>
        <dbReference type="ARBA" id="ARBA00004651"/>
    </source>
</evidence>
<evidence type="ECO:0000256" key="4">
    <source>
        <dbReference type="ARBA" id="ARBA00022692"/>
    </source>
</evidence>
<dbReference type="InterPro" id="IPR004707">
    <property type="entry name" value="MmpL_fam"/>
</dbReference>
<feature type="transmembrane region" description="Helical" evidence="7">
    <location>
        <begin position="822"/>
        <end position="845"/>
    </location>
</feature>
<evidence type="ECO:0000313" key="10">
    <source>
        <dbReference type="Proteomes" id="UP000467105"/>
    </source>
</evidence>
<evidence type="ECO:0000256" key="7">
    <source>
        <dbReference type="SAM" id="Phobius"/>
    </source>
</evidence>
<feature type="transmembrane region" description="Helical" evidence="7">
    <location>
        <begin position="195"/>
        <end position="214"/>
    </location>
</feature>
<dbReference type="NCBIfam" id="TIGR00833">
    <property type="entry name" value="actII"/>
    <property type="match status" value="1"/>
</dbReference>
<feature type="transmembrane region" description="Helical" evidence="7">
    <location>
        <begin position="791"/>
        <end position="816"/>
    </location>
</feature>
<dbReference type="SUPFAM" id="SSF82866">
    <property type="entry name" value="Multidrug efflux transporter AcrB transmembrane domain"/>
    <property type="match status" value="2"/>
</dbReference>
<feature type="transmembrane region" description="Helical" evidence="7">
    <location>
        <begin position="297"/>
        <end position="320"/>
    </location>
</feature>
<dbReference type="EMBL" id="AP022614">
    <property type="protein sequence ID" value="BBZ46030.1"/>
    <property type="molecule type" value="Genomic_DNA"/>
</dbReference>
<dbReference type="Pfam" id="PF03176">
    <property type="entry name" value="MMPL"/>
    <property type="match status" value="2"/>
</dbReference>
<protein>
    <submittedName>
        <fullName evidence="9">Siderophore exporter MmpL4</fullName>
    </submittedName>
</protein>
<dbReference type="PANTHER" id="PTHR33406">
    <property type="entry name" value="MEMBRANE PROTEIN MJ1562-RELATED"/>
    <property type="match status" value="1"/>
</dbReference>
<dbReference type="FunFam" id="1.20.1640.10:FF:000018">
    <property type="entry name" value="Transmembrane transport protein MmpL10"/>
    <property type="match status" value="1"/>
</dbReference>
<keyword evidence="10" id="KW-1185">Reference proteome</keyword>
<gene>
    <name evidence="9" type="primary">mmpL4</name>
    <name evidence="9" type="ORF">MPRM_33110</name>
</gene>
<keyword evidence="4 7" id="KW-0812">Transmembrane</keyword>
<comment type="similarity">
    <text evidence="2">Belongs to the resistance-nodulation-cell division (RND) (TC 2.A.6) family. MmpL subfamily.</text>
</comment>
<proteinExistence type="inferred from homology"/>
<evidence type="ECO:0000313" key="9">
    <source>
        <dbReference type="EMBL" id="BBZ46030.1"/>
    </source>
</evidence>
<feature type="transmembrane region" description="Helical" evidence="7">
    <location>
        <begin position="866"/>
        <end position="888"/>
    </location>
</feature>
<dbReference type="AlphaFoldDB" id="A0A7I7YW48"/>
<dbReference type="Proteomes" id="UP000467105">
    <property type="component" value="Chromosome"/>
</dbReference>
<keyword evidence="5 7" id="KW-1133">Transmembrane helix</keyword>
<dbReference type="InterPro" id="IPR050545">
    <property type="entry name" value="Mycobact_MmpL"/>
</dbReference>
<feature type="transmembrane region" description="Helical" evidence="7">
    <location>
        <begin position="221"/>
        <end position="241"/>
    </location>
</feature>
<evidence type="ECO:0000256" key="6">
    <source>
        <dbReference type="ARBA" id="ARBA00023136"/>
    </source>
</evidence>
<dbReference type="GO" id="GO:0005886">
    <property type="term" value="C:plasma membrane"/>
    <property type="evidence" value="ECO:0007669"/>
    <property type="project" value="UniProtKB-SubCell"/>
</dbReference>